<dbReference type="PROSITE" id="PS50157">
    <property type="entry name" value="ZINC_FINGER_C2H2_2"/>
    <property type="match status" value="1"/>
</dbReference>
<evidence type="ECO:0008006" key="11">
    <source>
        <dbReference type="Google" id="ProtNLM"/>
    </source>
</evidence>
<evidence type="ECO:0000256" key="4">
    <source>
        <dbReference type="ARBA" id="ARBA00022833"/>
    </source>
</evidence>
<feature type="compositionally biased region" description="Acidic residues" evidence="6">
    <location>
        <begin position="143"/>
        <end position="156"/>
    </location>
</feature>
<evidence type="ECO:0000256" key="5">
    <source>
        <dbReference type="PROSITE-ProRule" id="PRU00042"/>
    </source>
</evidence>
<dbReference type="SUPFAM" id="SSF57667">
    <property type="entry name" value="beta-beta-alpha zinc fingers"/>
    <property type="match status" value="1"/>
</dbReference>
<dbReference type="InterPro" id="IPR036051">
    <property type="entry name" value="KRAB_dom_sf"/>
</dbReference>
<gene>
    <name evidence="9" type="ORF">NDU88_000512</name>
</gene>
<evidence type="ECO:0000256" key="6">
    <source>
        <dbReference type="SAM" id="MobiDB-lite"/>
    </source>
</evidence>
<comment type="caution">
    <text evidence="9">The sequence shown here is derived from an EMBL/GenBank/DDBJ whole genome shotgun (WGS) entry which is preliminary data.</text>
</comment>
<dbReference type="GO" id="GO:0008270">
    <property type="term" value="F:zinc ion binding"/>
    <property type="evidence" value="ECO:0007669"/>
    <property type="project" value="UniProtKB-KW"/>
</dbReference>
<feature type="domain" description="KRAB" evidence="8">
    <location>
        <begin position="11"/>
        <end position="82"/>
    </location>
</feature>
<dbReference type="Gene3D" id="6.10.140.140">
    <property type="match status" value="1"/>
</dbReference>
<dbReference type="EMBL" id="JANPWB010000012">
    <property type="protein sequence ID" value="KAJ1112244.1"/>
    <property type="molecule type" value="Genomic_DNA"/>
</dbReference>
<keyword evidence="4" id="KW-0862">Zinc</keyword>
<sequence length="318" mass="35581">MSHQEPSNGLVTFQDVVAGFSQVEFELLQNWQSDLYASLMQEIHQVFLSLGPVISNFVFSLRQKEKEGLCFVDDDSDRVHNEDHFPSDIVATSVISQSFTVDDKTSLQQEMEGELENTGDIVASSVISESFTDDNKILFKQETEDEQGNAGDEDTTSEVSDRFTDDNKPVLLLETEDEQGNTMHESKTGPMNDRESLTSSIKKLQQFHKSEGCFACTECAKKFHKKTLLVAHQRIHQELRSYLSPKFEHSFTENSSLLKDPGLDPINCAESTIDKETSIGLQFTVDNLIDTNTINHASNAVDRTTVIQGTAVSRNSVN</sequence>
<protein>
    <recommendedName>
        <fullName evidence="11">C2H2-type domain-containing protein</fullName>
    </recommendedName>
</protein>
<feature type="compositionally biased region" description="Basic and acidic residues" evidence="6">
    <location>
        <begin position="159"/>
        <end position="168"/>
    </location>
</feature>
<keyword evidence="3 5" id="KW-0863">Zinc-finger</keyword>
<accession>A0AAV7N9U6</accession>
<proteinExistence type="predicted"/>
<dbReference type="SMART" id="SM00349">
    <property type="entry name" value="KRAB"/>
    <property type="match status" value="1"/>
</dbReference>
<dbReference type="PANTHER" id="PTHR23232:SF163">
    <property type="entry name" value="ZINC FINGER PROTEIN 589"/>
    <property type="match status" value="1"/>
</dbReference>
<evidence type="ECO:0000259" key="7">
    <source>
        <dbReference type="PROSITE" id="PS50157"/>
    </source>
</evidence>
<dbReference type="PROSITE" id="PS00028">
    <property type="entry name" value="ZINC_FINGER_C2H2_1"/>
    <property type="match status" value="1"/>
</dbReference>
<dbReference type="InterPro" id="IPR013087">
    <property type="entry name" value="Znf_C2H2_type"/>
</dbReference>
<dbReference type="PROSITE" id="PS50805">
    <property type="entry name" value="KRAB"/>
    <property type="match status" value="1"/>
</dbReference>
<feature type="domain" description="C2H2-type" evidence="7">
    <location>
        <begin position="214"/>
        <end position="241"/>
    </location>
</feature>
<keyword evidence="1" id="KW-0479">Metal-binding</keyword>
<feature type="compositionally biased region" description="Basic and acidic residues" evidence="6">
    <location>
        <begin position="184"/>
        <end position="195"/>
    </location>
</feature>
<feature type="region of interest" description="Disordered" evidence="6">
    <location>
        <begin position="141"/>
        <end position="195"/>
    </location>
</feature>
<dbReference type="InterPro" id="IPR050169">
    <property type="entry name" value="Krueppel_C2H2_ZnF"/>
</dbReference>
<evidence type="ECO:0000259" key="8">
    <source>
        <dbReference type="PROSITE" id="PS50805"/>
    </source>
</evidence>
<keyword evidence="2" id="KW-0677">Repeat</keyword>
<name>A0AAV7N9U6_PLEWA</name>
<dbReference type="InterPro" id="IPR036236">
    <property type="entry name" value="Znf_C2H2_sf"/>
</dbReference>
<dbReference type="AlphaFoldDB" id="A0AAV7N9U6"/>
<organism evidence="9 10">
    <name type="scientific">Pleurodeles waltl</name>
    <name type="common">Iberian ribbed newt</name>
    <dbReference type="NCBI Taxonomy" id="8319"/>
    <lineage>
        <taxon>Eukaryota</taxon>
        <taxon>Metazoa</taxon>
        <taxon>Chordata</taxon>
        <taxon>Craniata</taxon>
        <taxon>Vertebrata</taxon>
        <taxon>Euteleostomi</taxon>
        <taxon>Amphibia</taxon>
        <taxon>Batrachia</taxon>
        <taxon>Caudata</taxon>
        <taxon>Salamandroidea</taxon>
        <taxon>Salamandridae</taxon>
        <taxon>Pleurodelinae</taxon>
        <taxon>Pleurodeles</taxon>
    </lineage>
</organism>
<dbReference type="SUPFAM" id="SSF109640">
    <property type="entry name" value="KRAB domain (Kruppel-associated box)"/>
    <property type="match status" value="1"/>
</dbReference>
<dbReference type="Pfam" id="PF01352">
    <property type="entry name" value="KRAB"/>
    <property type="match status" value="1"/>
</dbReference>
<evidence type="ECO:0000256" key="3">
    <source>
        <dbReference type="ARBA" id="ARBA00022771"/>
    </source>
</evidence>
<dbReference type="InterPro" id="IPR001909">
    <property type="entry name" value="KRAB"/>
</dbReference>
<reference evidence="9" key="1">
    <citation type="journal article" date="2022" name="bioRxiv">
        <title>Sequencing and chromosome-scale assembly of the giantPleurodeles waltlgenome.</title>
        <authorList>
            <person name="Brown T."/>
            <person name="Elewa A."/>
            <person name="Iarovenko S."/>
            <person name="Subramanian E."/>
            <person name="Araus A.J."/>
            <person name="Petzold A."/>
            <person name="Susuki M."/>
            <person name="Suzuki K.-i.T."/>
            <person name="Hayashi T."/>
            <person name="Toyoda A."/>
            <person name="Oliveira C."/>
            <person name="Osipova E."/>
            <person name="Leigh N.D."/>
            <person name="Simon A."/>
            <person name="Yun M.H."/>
        </authorList>
    </citation>
    <scope>NUCLEOTIDE SEQUENCE</scope>
    <source>
        <strain evidence="9">20211129_DDA</strain>
        <tissue evidence="9">Liver</tissue>
    </source>
</reference>
<evidence type="ECO:0000256" key="2">
    <source>
        <dbReference type="ARBA" id="ARBA00022737"/>
    </source>
</evidence>
<dbReference type="PANTHER" id="PTHR23232">
    <property type="entry name" value="KRAB DOMAIN C2H2 ZINC FINGER"/>
    <property type="match status" value="1"/>
</dbReference>
<evidence type="ECO:0000313" key="10">
    <source>
        <dbReference type="Proteomes" id="UP001066276"/>
    </source>
</evidence>
<evidence type="ECO:0000313" key="9">
    <source>
        <dbReference type="EMBL" id="KAJ1112244.1"/>
    </source>
</evidence>
<dbReference type="Proteomes" id="UP001066276">
    <property type="component" value="Chromosome 8"/>
</dbReference>
<dbReference type="GO" id="GO:0006355">
    <property type="term" value="P:regulation of DNA-templated transcription"/>
    <property type="evidence" value="ECO:0007669"/>
    <property type="project" value="InterPro"/>
</dbReference>
<dbReference type="Gene3D" id="3.30.160.60">
    <property type="entry name" value="Classic Zinc Finger"/>
    <property type="match status" value="1"/>
</dbReference>
<keyword evidence="10" id="KW-1185">Reference proteome</keyword>
<evidence type="ECO:0000256" key="1">
    <source>
        <dbReference type="ARBA" id="ARBA00022723"/>
    </source>
</evidence>